<evidence type="ECO:0000313" key="1">
    <source>
        <dbReference type="EMBL" id="EXI65651.1"/>
    </source>
</evidence>
<proteinExistence type="predicted"/>
<keyword evidence="2" id="KW-1185">Reference proteome</keyword>
<dbReference type="EMBL" id="JFAX01000020">
    <property type="protein sequence ID" value="EXI65651.1"/>
    <property type="molecule type" value="Genomic_DNA"/>
</dbReference>
<gene>
    <name evidence="1" type="ORF">AW08_03022</name>
</gene>
<dbReference type="AlphaFoldDB" id="A0A011MSV5"/>
<name>A0A011MSV5_9PROT</name>
<dbReference type="Proteomes" id="UP000020218">
    <property type="component" value="Unassembled WGS sequence"/>
</dbReference>
<reference evidence="1" key="1">
    <citation type="submission" date="2014-02" db="EMBL/GenBank/DDBJ databases">
        <title>Expanding our view of genomic diversity in Candidatus Accumulibacter clades.</title>
        <authorList>
            <person name="Skennerton C.T."/>
            <person name="Barr J.J."/>
            <person name="Slater F.R."/>
            <person name="Bond P.L."/>
            <person name="Tyson G.W."/>
        </authorList>
    </citation>
    <scope>NUCLEOTIDE SEQUENCE [LARGE SCALE GENOMIC DNA]</scope>
</reference>
<accession>A0A011MSV5</accession>
<dbReference type="PATRIC" id="fig|1454001.3.peg.3070"/>
<evidence type="ECO:0000313" key="2">
    <source>
        <dbReference type="Proteomes" id="UP000020218"/>
    </source>
</evidence>
<dbReference type="Pfam" id="PF02566">
    <property type="entry name" value="OsmC"/>
    <property type="match status" value="1"/>
</dbReference>
<sequence>MYSVDVDDSKVITVSGGRHRVSYAVDGSLMNPLEAFYAVLASCAAVYAKKECKTMGIPAAGIRIGCKPFAGHGGPLTLSRFRTEVSFPETFSAEQRQRVLQAISECAVKKIVQAGAEIAFSVSETATTAAAA</sequence>
<dbReference type="InterPro" id="IPR003718">
    <property type="entry name" value="OsmC/Ohr_fam"/>
</dbReference>
<dbReference type="InterPro" id="IPR015946">
    <property type="entry name" value="KH_dom-like_a/b"/>
</dbReference>
<dbReference type="PANTHER" id="PTHR39624:SF2">
    <property type="entry name" value="OSMC-LIKE PROTEIN"/>
    <property type="match status" value="1"/>
</dbReference>
<dbReference type="Gene3D" id="3.30.300.20">
    <property type="match status" value="1"/>
</dbReference>
<dbReference type="STRING" id="1454001.AW08_03022"/>
<comment type="caution">
    <text evidence="1">The sequence shown here is derived from an EMBL/GenBank/DDBJ whole genome shotgun (WGS) entry which is preliminary data.</text>
</comment>
<dbReference type="SUPFAM" id="SSF82784">
    <property type="entry name" value="OsmC-like"/>
    <property type="match status" value="1"/>
</dbReference>
<organism evidence="1 2">
    <name type="scientific">Candidatus Accumulibacter adjunctus</name>
    <dbReference type="NCBI Taxonomy" id="1454001"/>
    <lineage>
        <taxon>Bacteria</taxon>
        <taxon>Pseudomonadati</taxon>
        <taxon>Pseudomonadota</taxon>
        <taxon>Betaproteobacteria</taxon>
        <taxon>Candidatus Accumulibacter</taxon>
    </lineage>
</organism>
<protein>
    <submittedName>
        <fullName evidence="1">OsmC-like protein</fullName>
    </submittedName>
</protein>
<dbReference type="PANTHER" id="PTHR39624">
    <property type="entry name" value="PROTEIN INVOLVED IN RIMO-MEDIATED BETA-METHYLTHIOLATION OF RIBOSOMAL PROTEIN S12 YCAO"/>
    <property type="match status" value="1"/>
</dbReference>
<dbReference type="InterPro" id="IPR036102">
    <property type="entry name" value="OsmC/Ohrsf"/>
</dbReference>